<evidence type="ECO:0000313" key="1">
    <source>
        <dbReference type="EMBL" id="KAJ8724289.1"/>
    </source>
</evidence>
<keyword evidence="2" id="KW-1185">Reference proteome</keyword>
<protein>
    <submittedName>
        <fullName evidence="1">Uncharacterized protein</fullName>
    </submittedName>
</protein>
<organism evidence="1 2">
    <name type="scientific">Mythimna loreyi</name>
    <dbReference type="NCBI Taxonomy" id="667449"/>
    <lineage>
        <taxon>Eukaryota</taxon>
        <taxon>Metazoa</taxon>
        <taxon>Ecdysozoa</taxon>
        <taxon>Arthropoda</taxon>
        <taxon>Hexapoda</taxon>
        <taxon>Insecta</taxon>
        <taxon>Pterygota</taxon>
        <taxon>Neoptera</taxon>
        <taxon>Endopterygota</taxon>
        <taxon>Lepidoptera</taxon>
        <taxon>Glossata</taxon>
        <taxon>Ditrysia</taxon>
        <taxon>Noctuoidea</taxon>
        <taxon>Noctuidae</taxon>
        <taxon>Noctuinae</taxon>
        <taxon>Hadenini</taxon>
        <taxon>Mythimna</taxon>
    </lineage>
</organism>
<gene>
    <name evidence="1" type="ORF">PYW08_015763</name>
</gene>
<name>A0ACC2QTJ9_9NEOP</name>
<sequence length="281" mass="30421">MKAVIGFVMLMLGTVSPDMAGECDMASFYTELGCMPVPRADGGLCPEAFTCPDLHPDPSMCYYKGVSYGDKAPIPQSLISNPCSQACSCTIFSGEPEFNCAAVDCVEIFDNDMQQQCINTYEVDSCCSTGSVCGKDAIAQLATCEIDGQTYLEGQTYQPKNTRKTCVCTKDYNAADNNSTNCRDINCGIEIHYQSDLLLNCAPVFPGNMRGCPIGFECQTEKTRVVRGLNIRNLTASCVFGNTTLIVGDEIAVEDNCTKCTCTVPPFVTCMRKNSCDTTVQ</sequence>
<dbReference type="Proteomes" id="UP001231649">
    <property type="component" value="Chromosome 8"/>
</dbReference>
<evidence type="ECO:0000313" key="2">
    <source>
        <dbReference type="Proteomes" id="UP001231649"/>
    </source>
</evidence>
<comment type="caution">
    <text evidence="1">The sequence shown here is derived from an EMBL/GenBank/DDBJ whole genome shotgun (WGS) entry which is preliminary data.</text>
</comment>
<accession>A0ACC2QTJ9</accession>
<proteinExistence type="predicted"/>
<reference evidence="1" key="1">
    <citation type="submission" date="2023-03" db="EMBL/GenBank/DDBJ databases">
        <title>Chromosome-level genomes of two armyworms, Mythimna separata and Mythimna loreyi, provide insights into the biosynthesis and reception of sex pheromones.</title>
        <authorList>
            <person name="Zhao H."/>
        </authorList>
    </citation>
    <scope>NUCLEOTIDE SEQUENCE</scope>
    <source>
        <strain evidence="1">BeijingLab</strain>
    </source>
</reference>
<dbReference type="EMBL" id="CM056784">
    <property type="protein sequence ID" value="KAJ8724289.1"/>
    <property type="molecule type" value="Genomic_DNA"/>
</dbReference>